<evidence type="ECO:0000256" key="1">
    <source>
        <dbReference type="ARBA" id="ARBA00004141"/>
    </source>
</evidence>
<dbReference type="Pfam" id="PF00335">
    <property type="entry name" value="Tetraspanin"/>
    <property type="match status" value="1"/>
</dbReference>
<keyword evidence="2 5" id="KW-0812">Transmembrane</keyword>
<reference evidence="6" key="1">
    <citation type="submission" date="2025-08" db="UniProtKB">
        <authorList>
            <consortium name="Ensembl"/>
        </authorList>
    </citation>
    <scope>IDENTIFICATION</scope>
</reference>
<dbReference type="InterPro" id="IPR018499">
    <property type="entry name" value="Tetraspanin/Peripherin"/>
</dbReference>
<dbReference type="AlphaFoldDB" id="A0A3B4TTR0"/>
<comment type="subcellular location">
    <subcellularLocation>
        <location evidence="1">Membrane</location>
        <topology evidence="1">Multi-pass membrane protein</topology>
    </subcellularLocation>
</comment>
<proteinExistence type="predicted"/>
<feature type="transmembrane region" description="Helical" evidence="5">
    <location>
        <begin position="77"/>
        <end position="101"/>
    </location>
</feature>
<evidence type="ECO:0000256" key="5">
    <source>
        <dbReference type="SAM" id="Phobius"/>
    </source>
</evidence>
<keyword evidence="3 5" id="KW-1133">Transmembrane helix</keyword>
<name>A0A3B4TTR0_SERDU</name>
<dbReference type="InterPro" id="IPR008952">
    <property type="entry name" value="Tetraspanin_EC2_sf"/>
</dbReference>
<protein>
    <submittedName>
        <fullName evidence="6">Tetraspanin-8-like</fullName>
    </submittedName>
</protein>
<keyword evidence="7" id="KW-1185">Reference proteome</keyword>
<evidence type="ECO:0000256" key="3">
    <source>
        <dbReference type="ARBA" id="ARBA00022989"/>
    </source>
</evidence>
<evidence type="ECO:0000313" key="7">
    <source>
        <dbReference type="Proteomes" id="UP000261420"/>
    </source>
</evidence>
<evidence type="ECO:0000256" key="4">
    <source>
        <dbReference type="ARBA" id="ARBA00023136"/>
    </source>
</evidence>
<accession>A0A3B4TTR0</accession>
<sequence length="218" mass="24282">MGKVNVYLKRSYIAVASLIGIIGALMLAYTLFTHGHLYRDDYEIEPTIYGLYGFSIATLLLAITGLFGACKKKKWALILFAVGMILSSLYTITPAVIIGLFRKPQVVKELKEMFEGGEHSGLLNDVHRAHLNNTQMELQCCGLSQGYKEWGNDIPESCICTEASTNPCVAVPIDSLHSKDKIDDQPVMVYKEFAAHINPKTRSRKQIISAWGCIFKAY</sequence>
<reference evidence="6" key="2">
    <citation type="submission" date="2025-09" db="UniProtKB">
        <authorList>
            <consortium name="Ensembl"/>
        </authorList>
    </citation>
    <scope>IDENTIFICATION</scope>
</reference>
<dbReference type="GeneTree" id="ENSGT00940000174996"/>
<evidence type="ECO:0000313" key="6">
    <source>
        <dbReference type="Ensembl" id="ENSSDUP00000009422.1"/>
    </source>
</evidence>
<feature type="transmembrane region" description="Helical" evidence="5">
    <location>
        <begin position="52"/>
        <end position="70"/>
    </location>
</feature>
<keyword evidence="4 5" id="KW-0472">Membrane</keyword>
<evidence type="ECO:0000256" key="2">
    <source>
        <dbReference type="ARBA" id="ARBA00022692"/>
    </source>
</evidence>
<organism evidence="6 7">
    <name type="scientific">Seriola dumerili</name>
    <name type="common">Greater amberjack</name>
    <name type="synonym">Caranx dumerili</name>
    <dbReference type="NCBI Taxonomy" id="41447"/>
    <lineage>
        <taxon>Eukaryota</taxon>
        <taxon>Metazoa</taxon>
        <taxon>Chordata</taxon>
        <taxon>Craniata</taxon>
        <taxon>Vertebrata</taxon>
        <taxon>Euteleostomi</taxon>
        <taxon>Actinopterygii</taxon>
        <taxon>Neopterygii</taxon>
        <taxon>Teleostei</taxon>
        <taxon>Neoteleostei</taxon>
        <taxon>Acanthomorphata</taxon>
        <taxon>Carangaria</taxon>
        <taxon>Carangiformes</taxon>
        <taxon>Carangidae</taxon>
        <taxon>Seriola</taxon>
    </lineage>
</organism>
<dbReference type="Ensembl" id="ENSSDUT00000009609.1">
    <property type="protein sequence ID" value="ENSSDUP00000009422.1"/>
    <property type="gene ID" value="ENSSDUG00000006921.1"/>
</dbReference>
<feature type="transmembrane region" description="Helical" evidence="5">
    <location>
        <begin position="12"/>
        <end position="32"/>
    </location>
</feature>
<dbReference type="GO" id="GO:0016020">
    <property type="term" value="C:membrane"/>
    <property type="evidence" value="ECO:0007669"/>
    <property type="project" value="UniProtKB-SubCell"/>
</dbReference>
<dbReference type="Proteomes" id="UP000261420">
    <property type="component" value="Unplaced"/>
</dbReference>
<dbReference type="Gene3D" id="1.10.1450.10">
    <property type="entry name" value="Tetraspanin"/>
    <property type="match status" value="1"/>
</dbReference>
<dbReference type="SUPFAM" id="SSF48652">
    <property type="entry name" value="Tetraspanin"/>
    <property type="match status" value="1"/>
</dbReference>